<sequence length="53" mass="6085">MSPRGPPQRYPLFPSPVWDREDDTHIEPLSPLGPPRRNPVIPSSVWDRHDASQ</sequence>
<proteinExistence type="predicted"/>
<feature type="region of interest" description="Disordered" evidence="1">
    <location>
        <begin position="1"/>
        <end position="53"/>
    </location>
</feature>
<evidence type="ECO:0000313" key="2">
    <source>
        <dbReference type="EMBL" id="KAH3792321.1"/>
    </source>
</evidence>
<evidence type="ECO:0000256" key="1">
    <source>
        <dbReference type="SAM" id="MobiDB-lite"/>
    </source>
</evidence>
<accession>A0A9D4IXW2</accession>
<dbReference type="Proteomes" id="UP000828390">
    <property type="component" value="Unassembled WGS sequence"/>
</dbReference>
<gene>
    <name evidence="2" type="ORF">DPMN_145815</name>
</gene>
<organism evidence="2 3">
    <name type="scientific">Dreissena polymorpha</name>
    <name type="common">Zebra mussel</name>
    <name type="synonym">Mytilus polymorpha</name>
    <dbReference type="NCBI Taxonomy" id="45954"/>
    <lineage>
        <taxon>Eukaryota</taxon>
        <taxon>Metazoa</taxon>
        <taxon>Spiralia</taxon>
        <taxon>Lophotrochozoa</taxon>
        <taxon>Mollusca</taxon>
        <taxon>Bivalvia</taxon>
        <taxon>Autobranchia</taxon>
        <taxon>Heteroconchia</taxon>
        <taxon>Euheterodonta</taxon>
        <taxon>Imparidentia</taxon>
        <taxon>Neoheterodontei</taxon>
        <taxon>Myida</taxon>
        <taxon>Dreissenoidea</taxon>
        <taxon>Dreissenidae</taxon>
        <taxon>Dreissena</taxon>
    </lineage>
</organism>
<comment type="caution">
    <text evidence="2">The sequence shown here is derived from an EMBL/GenBank/DDBJ whole genome shotgun (WGS) entry which is preliminary data.</text>
</comment>
<name>A0A9D4IXW2_DREPO</name>
<reference evidence="2" key="1">
    <citation type="journal article" date="2019" name="bioRxiv">
        <title>The Genome of the Zebra Mussel, Dreissena polymorpha: A Resource for Invasive Species Research.</title>
        <authorList>
            <person name="McCartney M.A."/>
            <person name="Auch B."/>
            <person name="Kono T."/>
            <person name="Mallez S."/>
            <person name="Zhang Y."/>
            <person name="Obille A."/>
            <person name="Becker A."/>
            <person name="Abrahante J.E."/>
            <person name="Garbe J."/>
            <person name="Badalamenti J.P."/>
            <person name="Herman A."/>
            <person name="Mangelson H."/>
            <person name="Liachko I."/>
            <person name="Sullivan S."/>
            <person name="Sone E.D."/>
            <person name="Koren S."/>
            <person name="Silverstein K.A.T."/>
            <person name="Beckman K.B."/>
            <person name="Gohl D.M."/>
        </authorList>
    </citation>
    <scope>NUCLEOTIDE SEQUENCE</scope>
    <source>
        <strain evidence="2">Duluth1</strain>
        <tissue evidence="2">Whole animal</tissue>
    </source>
</reference>
<dbReference type="EMBL" id="JAIWYP010000007">
    <property type="protein sequence ID" value="KAH3792321.1"/>
    <property type="molecule type" value="Genomic_DNA"/>
</dbReference>
<reference evidence="2" key="2">
    <citation type="submission" date="2020-11" db="EMBL/GenBank/DDBJ databases">
        <authorList>
            <person name="McCartney M.A."/>
            <person name="Auch B."/>
            <person name="Kono T."/>
            <person name="Mallez S."/>
            <person name="Becker A."/>
            <person name="Gohl D.M."/>
            <person name="Silverstein K.A.T."/>
            <person name="Koren S."/>
            <person name="Bechman K.B."/>
            <person name="Herman A."/>
            <person name="Abrahante J.E."/>
            <person name="Garbe J."/>
        </authorList>
    </citation>
    <scope>NUCLEOTIDE SEQUENCE</scope>
    <source>
        <strain evidence="2">Duluth1</strain>
        <tissue evidence="2">Whole animal</tissue>
    </source>
</reference>
<dbReference type="AlphaFoldDB" id="A0A9D4IXW2"/>
<protein>
    <submittedName>
        <fullName evidence="2">Uncharacterized protein</fullName>
    </submittedName>
</protein>
<keyword evidence="3" id="KW-1185">Reference proteome</keyword>
<evidence type="ECO:0000313" key="3">
    <source>
        <dbReference type="Proteomes" id="UP000828390"/>
    </source>
</evidence>